<reference evidence="5 6" key="1">
    <citation type="submission" date="2019-12" db="EMBL/GenBank/DDBJ databases">
        <title>Complete genome sequence of Leuconostoc lactis strain AVN1 provides insights into metabolic potential.</title>
        <authorList>
            <person name="Besrour N."/>
            <person name="Najjari A."/>
            <person name="Fhoula I."/>
            <person name="Jaballah S."/>
            <person name="Klibi N."/>
            <person name="Ouzari H.I."/>
        </authorList>
    </citation>
    <scope>NUCLEOTIDE SEQUENCE [LARGE SCALE GENOMIC DNA]</scope>
    <source>
        <strain evidence="5 6">AVN1</strain>
    </source>
</reference>
<sequence>MSDNNKTELPLDGSASRLDRHRADLHQPKRKKGWRIALLVLSVLALVGIGLGTFYASKLKQSIDHSYSTTGLKSEKMSSQLIKDKKPISFLVLGTDTGTTGGFGADRDRSGLTDSLMLVTVNPEKETTTMISLPRDIMTSIDGFEESFPQKLNAAYAFRETADKEATLGDGVSTTITTIQKMFNIPINYFAMVNMSGLGDVVDRLGGIQAVSPLTFDFSQETAHETGNDLYRFTEGKSDYYYAADGEHFKHYKKMDGKAALAFSRMRYQDPKGDYGRTQRQRILLEAIMNKVKKNPTTILNTDFINATTKNIASNLKLGDMLALGSNYMAATKHINSYTVQGEGQMYQGVSYQRVTTAQRQAVTDTVRSALGLSPATTGEEFGSDVTSYQLAQVGSADDQYPEFNTASNEKLPNN</sequence>
<name>A0A6L7A9J5_LEULA</name>
<feature type="region of interest" description="Disordered" evidence="2">
    <location>
        <begin position="1"/>
        <end position="24"/>
    </location>
</feature>
<feature type="domain" description="Cell envelope-related transcriptional attenuator" evidence="4">
    <location>
        <begin position="113"/>
        <end position="293"/>
    </location>
</feature>
<dbReference type="Gene3D" id="3.40.630.190">
    <property type="entry name" value="LCP protein"/>
    <property type="match status" value="1"/>
</dbReference>
<evidence type="ECO:0000259" key="4">
    <source>
        <dbReference type="Pfam" id="PF03816"/>
    </source>
</evidence>
<evidence type="ECO:0000313" key="5">
    <source>
        <dbReference type="EMBL" id="MWN21050.1"/>
    </source>
</evidence>
<comment type="caution">
    <text evidence="5">The sequence shown here is derived from an EMBL/GenBank/DDBJ whole genome shotgun (WGS) entry which is preliminary data.</text>
</comment>
<evidence type="ECO:0000256" key="3">
    <source>
        <dbReference type="SAM" id="Phobius"/>
    </source>
</evidence>
<dbReference type="AlphaFoldDB" id="A0A6L7A9J5"/>
<dbReference type="InterPro" id="IPR004474">
    <property type="entry name" value="LytR_CpsA_psr"/>
</dbReference>
<evidence type="ECO:0000256" key="1">
    <source>
        <dbReference type="ARBA" id="ARBA00006068"/>
    </source>
</evidence>
<dbReference type="NCBIfam" id="TIGR00350">
    <property type="entry name" value="lytR_cpsA_psr"/>
    <property type="match status" value="1"/>
</dbReference>
<dbReference type="Pfam" id="PF03816">
    <property type="entry name" value="LytR_cpsA_psr"/>
    <property type="match status" value="1"/>
</dbReference>
<organism evidence="5 6">
    <name type="scientific">Leuconostoc lactis</name>
    <dbReference type="NCBI Taxonomy" id="1246"/>
    <lineage>
        <taxon>Bacteria</taxon>
        <taxon>Bacillati</taxon>
        <taxon>Bacillota</taxon>
        <taxon>Bacilli</taxon>
        <taxon>Lactobacillales</taxon>
        <taxon>Lactobacillaceae</taxon>
        <taxon>Leuconostoc</taxon>
    </lineage>
</organism>
<accession>A0A6L7A9J5</accession>
<proteinExistence type="inferred from homology"/>
<evidence type="ECO:0000313" key="6">
    <source>
        <dbReference type="Proteomes" id="UP000478636"/>
    </source>
</evidence>
<keyword evidence="3" id="KW-1133">Transmembrane helix</keyword>
<keyword evidence="3" id="KW-0812">Transmembrane</keyword>
<gene>
    <name evidence="5" type="ORF">GQS40_05085</name>
</gene>
<protein>
    <submittedName>
        <fullName evidence="5">Transcriptional regulator</fullName>
    </submittedName>
</protein>
<comment type="similarity">
    <text evidence="1">Belongs to the LytR/CpsA/Psr (LCP) family.</text>
</comment>
<dbReference type="RefSeq" id="WP_029509353.1">
    <property type="nucleotide sequence ID" value="NZ_DAITWI010000001.1"/>
</dbReference>
<dbReference type="EMBL" id="WSZI01000013">
    <property type="protein sequence ID" value="MWN21050.1"/>
    <property type="molecule type" value="Genomic_DNA"/>
</dbReference>
<dbReference type="InterPro" id="IPR050922">
    <property type="entry name" value="LytR/CpsA/Psr_CW_biosynth"/>
</dbReference>
<keyword evidence="3" id="KW-0472">Membrane</keyword>
<dbReference type="Proteomes" id="UP000478636">
    <property type="component" value="Unassembled WGS sequence"/>
</dbReference>
<dbReference type="PANTHER" id="PTHR33392">
    <property type="entry name" value="POLYISOPRENYL-TEICHOIC ACID--PEPTIDOGLYCAN TEICHOIC ACID TRANSFERASE TAGU"/>
    <property type="match status" value="1"/>
</dbReference>
<evidence type="ECO:0000256" key="2">
    <source>
        <dbReference type="SAM" id="MobiDB-lite"/>
    </source>
</evidence>
<feature type="transmembrane region" description="Helical" evidence="3">
    <location>
        <begin position="36"/>
        <end position="56"/>
    </location>
</feature>
<dbReference type="PANTHER" id="PTHR33392:SF6">
    <property type="entry name" value="POLYISOPRENYL-TEICHOIC ACID--PEPTIDOGLYCAN TEICHOIC ACID TRANSFERASE TAGU"/>
    <property type="match status" value="1"/>
</dbReference>